<comment type="caution">
    <text evidence="2">The sequence shown here is derived from an EMBL/GenBank/DDBJ whole genome shotgun (WGS) entry which is preliminary data.</text>
</comment>
<dbReference type="AlphaFoldDB" id="A0A8H3XGA2"/>
<dbReference type="CDD" id="cd00170">
    <property type="entry name" value="SEC14"/>
    <property type="match status" value="1"/>
</dbReference>
<dbReference type="InterPro" id="IPR036273">
    <property type="entry name" value="CRAL/TRIO_N_dom_sf"/>
</dbReference>
<dbReference type="InterPro" id="IPR036865">
    <property type="entry name" value="CRAL-TRIO_dom_sf"/>
</dbReference>
<feature type="domain" description="CRAL-TRIO" evidence="1">
    <location>
        <begin position="125"/>
        <end position="295"/>
    </location>
</feature>
<dbReference type="PROSITE" id="PS50191">
    <property type="entry name" value="CRAL_TRIO"/>
    <property type="match status" value="1"/>
</dbReference>
<name>A0A8H3XGA2_GIGMA</name>
<dbReference type="SMART" id="SM00516">
    <property type="entry name" value="SEC14"/>
    <property type="match status" value="1"/>
</dbReference>
<dbReference type="InterPro" id="IPR001251">
    <property type="entry name" value="CRAL-TRIO_dom"/>
</dbReference>
<dbReference type="SUPFAM" id="SSF52087">
    <property type="entry name" value="CRAL/TRIO domain"/>
    <property type="match status" value="1"/>
</dbReference>
<sequence length="555" mass="64065">MIILNFFVILSKVDVKYIILENFCYHDDFDNRRGYRHPYIVAVDRISFEAIIQALLLVLLLQSDEIQQTLNLGFVQVERIRQYINDRGTLFRFLRKANFNFDVASKALMSDLRWRAENHVDSISLQDVPRDFTERGLFFFHKADKFNRPCAILNLREYVREDGSPSFNEVKKYIIFNAEVARRLLLDKSKESRDGPVLQYVIILDLKGAGVSTLSLDLLRFTTDIFRHHFPGSVGAIFVLNYGWMYSGMWTLFKPILPEDALNRIFFLSENKELSNYFDEENVLIEHGGSDTYEYDLETYKPYQYYGIPPPILSRITSYDSLNDEFFSAPTTPYHSRPPTPKPSSPGLDHVPAWLRMSQLNMSPPPFQNDTRSNIIAPSPIRPTTPRHISSSFLRLTPINQDVSQLTSHNNDNKQQIHSLTPTITINSDPNGNVTRLRNDSDSTYKDVSYAQQKIQKTQKTRLSRFLSLSTELKFYLQKLLRRLVARKVSGVLYYLVIVAILRGGLVDEFWRFLTQQVTMQLGWSSSTTTSLTTAALSAALSGRTNSRQLFYLPH</sequence>
<reference evidence="2 3" key="1">
    <citation type="journal article" date="2019" name="Environ. Microbiol.">
        <title>At the nexus of three kingdoms: the genome of the mycorrhizal fungus Gigaspora margarita provides insights into plant, endobacterial and fungal interactions.</title>
        <authorList>
            <person name="Venice F."/>
            <person name="Ghignone S."/>
            <person name="Salvioli di Fossalunga A."/>
            <person name="Amselem J."/>
            <person name="Novero M."/>
            <person name="Xianan X."/>
            <person name="Sedzielewska Toro K."/>
            <person name="Morin E."/>
            <person name="Lipzen A."/>
            <person name="Grigoriev I.V."/>
            <person name="Henrissat B."/>
            <person name="Martin F.M."/>
            <person name="Bonfante P."/>
        </authorList>
    </citation>
    <scope>NUCLEOTIDE SEQUENCE [LARGE SCALE GENOMIC DNA]</scope>
    <source>
        <strain evidence="2 3">BEG34</strain>
    </source>
</reference>
<organism evidence="2 3">
    <name type="scientific">Gigaspora margarita</name>
    <dbReference type="NCBI Taxonomy" id="4874"/>
    <lineage>
        <taxon>Eukaryota</taxon>
        <taxon>Fungi</taxon>
        <taxon>Fungi incertae sedis</taxon>
        <taxon>Mucoromycota</taxon>
        <taxon>Glomeromycotina</taxon>
        <taxon>Glomeromycetes</taxon>
        <taxon>Diversisporales</taxon>
        <taxon>Gigasporaceae</taxon>
        <taxon>Gigaspora</taxon>
    </lineage>
</organism>
<keyword evidence="3" id="KW-1185">Reference proteome</keyword>
<protein>
    <submittedName>
        <fullName evidence="2">CRAL/TRIO domain-containing protein</fullName>
    </submittedName>
</protein>
<gene>
    <name evidence="2" type="ORF">F8M41_001820</name>
</gene>
<accession>A0A8H3XGA2</accession>
<dbReference type="InterPro" id="IPR052432">
    <property type="entry name" value="PITP/CRAL-TRIO"/>
</dbReference>
<dbReference type="SUPFAM" id="SSF46938">
    <property type="entry name" value="CRAL/TRIO N-terminal domain"/>
    <property type="match status" value="1"/>
</dbReference>
<dbReference type="OrthoDB" id="75724at2759"/>
<evidence type="ECO:0000259" key="1">
    <source>
        <dbReference type="PROSITE" id="PS50191"/>
    </source>
</evidence>
<dbReference type="Pfam" id="PF00650">
    <property type="entry name" value="CRAL_TRIO"/>
    <property type="match status" value="1"/>
</dbReference>
<dbReference type="Proteomes" id="UP000439903">
    <property type="component" value="Unassembled WGS sequence"/>
</dbReference>
<evidence type="ECO:0000313" key="2">
    <source>
        <dbReference type="EMBL" id="KAF0452898.1"/>
    </source>
</evidence>
<dbReference type="EMBL" id="WTPW01001150">
    <property type="protein sequence ID" value="KAF0452898.1"/>
    <property type="molecule type" value="Genomic_DNA"/>
</dbReference>
<evidence type="ECO:0000313" key="3">
    <source>
        <dbReference type="Proteomes" id="UP000439903"/>
    </source>
</evidence>
<dbReference type="PANTHER" id="PTHR46590:SF4">
    <property type="entry name" value="CRAL-TRIO DOMAIN-CONTAINING PROTEIN"/>
    <property type="match status" value="1"/>
</dbReference>
<proteinExistence type="predicted"/>
<dbReference type="PANTHER" id="PTHR46590">
    <property type="entry name" value="PHOSPHATIDYLINOSITOL TRANSFER PROTEIN CSR1-RELATED"/>
    <property type="match status" value="1"/>
</dbReference>
<dbReference type="Gene3D" id="3.40.525.10">
    <property type="entry name" value="CRAL-TRIO lipid binding domain"/>
    <property type="match status" value="1"/>
</dbReference>